<dbReference type="InterPro" id="IPR054612">
    <property type="entry name" value="Phage_capsid-like_C"/>
</dbReference>
<dbReference type="RefSeq" id="WP_107570788.1">
    <property type="nucleotide sequence ID" value="NZ_PYYB01000003.1"/>
</dbReference>
<dbReference type="EMBL" id="PYYB01000003">
    <property type="protein sequence ID" value="PTL55745.1"/>
    <property type="molecule type" value="Genomic_DNA"/>
</dbReference>
<comment type="caution">
    <text evidence="4">The sequence shown here is derived from an EMBL/GenBank/DDBJ whole genome shotgun (WGS) entry which is preliminary data.</text>
</comment>
<evidence type="ECO:0000259" key="3">
    <source>
        <dbReference type="Pfam" id="PF05065"/>
    </source>
</evidence>
<dbReference type="Proteomes" id="UP000240739">
    <property type="component" value="Unassembled WGS sequence"/>
</dbReference>
<feature type="region of interest" description="Disordered" evidence="2">
    <location>
        <begin position="22"/>
        <end position="41"/>
    </location>
</feature>
<evidence type="ECO:0000256" key="2">
    <source>
        <dbReference type="SAM" id="MobiDB-lite"/>
    </source>
</evidence>
<keyword evidence="5" id="KW-1185">Reference proteome</keyword>
<dbReference type="InterPro" id="IPR024455">
    <property type="entry name" value="Phage_capsid"/>
</dbReference>
<protein>
    <submittedName>
        <fullName evidence="4">Phage major capsid protein</fullName>
    </submittedName>
</protein>
<proteinExistence type="predicted"/>
<dbReference type="Pfam" id="PF05065">
    <property type="entry name" value="Phage_capsid"/>
    <property type="match status" value="1"/>
</dbReference>
<dbReference type="AlphaFoldDB" id="A0A2T4UE51"/>
<dbReference type="OrthoDB" id="9806592at2"/>
<evidence type="ECO:0000256" key="1">
    <source>
        <dbReference type="ARBA" id="ARBA00004328"/>
    </source>
</evidence>
<dbReference type="Gene3D" id="3.30.2320.10">
    <property type="entry name" value="hypothetical protein PF0899 domain"/>
    <property type="match status" value="1"/>
</dbReference>
<evidence type="ECO:0000313" key="4">
    <source>
        <dbReference type="EMBL" id="PTL55745.1"/>
    </source>
</evidence>
<organism evidence="4 5">
    <name type="scientific">Paraconexibacter algicola</name>
    <dbReference type="NCBI Taxonomy" id="2133960"/>
    <lineage>
        <taxon>Bacteria</taxon>
        <taxon>Bacillati</taxon>
        <taxon>Actinomycetota</taxon>
        <taxon>Thermoleophilia</taxon>
        <taxon>Solirubrobacterales</taxon>
        <taxon>Paraconexibacteraceae</taxon>
        <taxon>Paraconexibacter</taxon>
    </lineage>
</organism>
<gene>
    <name evidence="4" type="ORF">C7Y72_19135</name>
</gene>
<feature type="domain" description="Phage capsid-like C-terminal" evidence="3">
    <location>
        <begin position="107"/>
        <end position="385"/>
    </location>
</feature>
<reference evidence="4 5" key="1">
    <citation type="submission" date="2018-03" db="EMBL/GenBank/DDBJ databases">
        <title>Aquarubrobacter algicola gen. nov., sp. nov., a novel actinobacterium isolated from shallow eutrophic lake during the end of cyanobacterial harmful algal blooms.</title>
        <authorList>
            <person name="Chun S.J."/>
        </authorList>
    </citation>
    <scope>NUCLEOTIDE SEQUENCE [LARGE SCALE GENOMIC DNA]</scope>
    <source>
        <strain evidence="4 5">Seoho-28</strain>
    </source>
</reference>
<accession>A0A2T4UE51</accession>
<name>A0A2T4UE51_9ACTN</name>
<dbReference type="SUPFAM" id="SSF56563">
    <property type="entry name" value="Major capsid protein gp5"/>
    <property type="match status" value="1"/>
</dbReference>
<sequence length="387" mass="42466">MSDLQGELKKLADDLHSTFESEFKGRMEQAEQEAKKHGEEFAETKAAVDRVQDRLDEIEVKFQQATLAPAARAGEAPQEVKDFLGFVRSGKLPEETKVMALRDESLGGVLAPAEYIAEVIKGIVQYSPIRNVARVRQTSRTSVQAPKRTGNFAAQWVDEIATRTETTGRTYGLEEIPTHELYARVIVSNWDLEDPVVNLEADLNDAMSEQFGVAEGSAFVTGNGVKKPEGFLTNADIELVPNGGASFASADKLIDLQFALKEQYWQNASWALNRLSLRDIRKLKDTTNNYIWAPGLGPGAGITGQIPATILGSPYTICPDMPTAASNAKTVTYGDFQKAYWIVDRIEMSMLRDPFSAAGNGQVILHARKRVGGQVVLSEALKTLQMA</sequence>
<dbReference type="Gene3D" id="3.30.2400.10">
    <property type="entry name" value="Major capsid protein gp5"/>
    <property type="match status" value="1"/>
</dbReference>
<comment type="subcellular location">
    <subcellularLocation>
        <location evidence="1">Virion</location>
    </subcellularLocation>
</comment>
<evidence type="ECO:0000313" key="5">
    <source>
        <dbReference type="Proteomes" id="UP000240739"/>
    </source>
</evidence>
<dbReference type="NCBIfam" id="TIGR01554">
    <property type="entry name" value="major_cap_HK97"/>
    <property type="match status" value="1"/>
</dbReference>